<dbReference type="InterPro" id="IPR001669">
    <property type="entry name" value="Arg_repress"/>
</dbReference>
<dbReference type="GO" id="GO:0051259">
    <property type="term" value="P:protein complex oligomerization"/>
    <property type="evidence" value="ECO:0007669"/>
    <property type="project" value="InterPro"/>
</dbReference>
<evidence type="ECO:0000256" key="7">
    <source>
        <dbReference type="ARBA" id="ARBA00023125"/>
    </source>
</evidence>
<dbReference type="InterPro" id="IPR036251">
    <property type="entry name" value="Arg_repress_C_sf"/>
</dbReference>
<dbReference type="Pfam" id="PF01316">
    <property type="entry name" value="Arg_repressor"/>
    <property type="match status" value="1"/>
</dbReference>
<evidence type="ECO:0000259" key="10">
    <source>
        <dbReference type="Pfam" id="PF01316"/>
    </source>
</evidence>
<evidence type="ECO:0000256" key="2">
    <source>
        <dbReference type="ARBA" id="ARBA00005040"/>
    </source>
</evidence>
<dbReference type="GO" id="GO:0003677">
    <property type="term" value="F:DNA binding"/>
    <property type="evidence" value="ECO:0007669"/>
    <property type="project" value="UniProtKB-KW"/>
</dbReference>
<evidence type="ECO:0000256" key="1">
    <source>
        <dbReference type="ARBA" id="ARBA00004496"/>
    </source>
</evidence>
<dbReference type="Pfam" id="PF02863">
    <property type="entry name" value="Arg_repressor_C"/>
    <property type="match status" value="1"/>
</dbReference>
<protein>
    <recommendedName>
        <fullName evidence="4 9">Arginine repressor</fullName>
    </recommendedName>
</protein>
<feature type="domain" description="Arginine repressor DNA-binding" evidence="10">
    <location>
        <begin position="3"/>
        <end position="68"/>
    </location>
</feature>
<proteinExistence type="inferred from homology"/>
<evidence type="ECO:0000256" key="5">
    <source>
        <dbReference type="ARBA" id="ARBA00022490"/>
    </source>
</evidence>
<dbReference type="GO" id="GO:0005737">
    <property type="term" value="C:cytoplasm"/>
    <property type="evidence" value="ECO:0007669"/>
    <property type="project" value="UniProtKB-SubCell"/>
</dbReference>
<dbReference type="SUPFAM" id="SSF46785">
    <property type="entry name" value="Winged helix' DNA-binding domain"/>
    <property type="match status" value="1"/>
</dbReference>
<feature type="domain" description="Arginine repressor C-terminal" evidence="11">
    <location>
        <begin position="84"/>
        <end position="137"/>
    </location>
</feature>
<reference evidence="12" key="2">
    <citation type="submission" date="2021-04" db="EMBL/GenBank/DDBJ databases">
        <authorList>
            <person name="Gilroy R."/>
        </authorList>
    </citation>
    <scope>NUCLEOTIDE SEQUENCE</scope>
    <source>
        <strain evidence="12">ChiHjej11B10-19426</strain>
    </source>
</reference>
<sequence length="175" mass="19772">MSKKTERLDVIRNLINSEQISSQEELLAWLKKVDIDATQSTLSRDIKELRAIKVPDPEKGYVYLLPESLQDKPQQGKVTSSVTDNIRYIDFSGSTIVLRTKAGYAKAIGVMIDNEDYDEVLGTLSGDDTVFVLLAEGVQPLDFLPCFDSINPNIKNLYSPEGHKTVRNDTKRRYF</sequence>
<dbReference type="InterPro" id="IPR020899">
    <property type="entry name" value="Arg_repress_C"/>
</dbReference>
<evidence type="ECO:0000259" key="11">
    <source>
        <dbReference type="Pfam" id="PF02863"/>
    </source>
</evidence>
<keyword evidence="6 9" id="KW-0805">Transcription regulation</keyword>
<dbReference type="EMBL" id="DXCC01000017">
    <property type="protein sequence ID" value="HIZ15430.1"/>
    <property type="molecule type" value="Genomic_DNA"/>
</dbReference>
<organism evidence="12 13">
    <name type="scientific">Candidatus Tidjanibacter faecipullorum</name>
    <dbReference type="NCBI Taxonomy" id="2838766"/>
    <lineage>
        <taxon>Bacteria</taxon>
        <taxon>Pseudomonadati</taxon>
        <taxon>Bacteroidota</taxon>
        <taxon>Bacteroidia</taxon>
        <taxon>Bacteroidales</taxon>
        <taxon>Rikenellaceae</taxon>
        <taxon>Tidjanibacter</taxon>
    </lineage>
</organism>
<comment type="subcellular location">
    <subcellularLocation>
        <location evidence="1 9">Cytoplasm</location>
    </subcellularLocation>
</comment>
<dbReference type="AlphaFoldDB" id="A0A9D2DEI1"/>
<dbReference type="PANTHER" id="PTHR34471:SF1">
    <property type="entry name" value="ARGININE REPRESSOR"/>
    <property type="match status" value="1"/>
</dbReference>
<comment type="pathway">
    <text evidence="2 9">Amino-acid biosynthesis; L-arginine biosynthesis [regulation].</text>
</comment>
<evidence type="ECO:0000256" key="4">
    <source>
        <dbReference type="ARBA" id="ARBA00021148"/>
    </source>
</evidence>
<keyword evidence="9" id="KW-0028">Amino-acid biosynthesis</keyword>
<dbReference type="GO" id="GO:0003700">
    <property type="term" value="F:DNA-binding transcription factor activity"/>
    <property type="evidence" value="ECO:0007669"/>
    <property type="project" value="UniProtKB-UniRule"/>
</dbReference>
<dbReference type="InterPro" id="IPR036390">
    <property type="entry name" value="WH_DNA-bd_sf"/>
</dbReference>
<accession>A0A9D2DEI1</accession>
<evidence type="ECO:0000256" key="3">
    <source>
        <dbReference type="ARBA" id="ARBA00008316"/>
    </source>
</evidence>
<dbReference type="SUPFAM" id="SSF55252">
    <property type="entry name" value="C-terminal domain of arginine repressor"/>
    <property type="match status" value="1"/>
</dbReference>
<evidence type="ECO:0000256" key="6">
    <source>
        <dbReference type="ARBA" id="ARBA00023015"/>
    </source>
</evidence>
<keyword evidence="9" id="KW-0055">Arginine biosynthesis</keyword>
<keyword evidence="5 9" id="KW-0963">Cytoplasm</keyword>
<name>A0A9D2DEI1_9BACT</name>
<dbReference type="Gene3D" id="1.10.10.10">
    <property type="entry name" value="Winged helix-like DNA-binding domain superfamily/Winged helix DNA-binding domain"/>
    <property type="match status" value="1"/>
</dbReference>
<evidence type="ECO:0000256" key="8">
    <source>
        <dbReference type="ARBA" id="ARBA00023163"/>
    </source>
</evidence>
<evidence type="ECO:0000256" key="9">
    <source>
        <dbReference type="HAMAP-Rule" id="MF_00173"/>
    </source>
</evidence>
<dbReference type="InterPro" id="IPR020900">
    <property type="entry name" value="Arg_repress_DNA-bd"/>
</dbReference>
<dbReference type="PANTHER" id="PTHR34471">
    <property type="entry name" value="ARGININE REPRESSOR"/>
    <property type="match status" value="1"/>
</dbReference>
<comment type="caution">
    <text evidence="12">The sequence shown here is derived from an EMBL/GenBank/DDBJ whole genome shotgun (WGS) entry which is preliminary data.</text>
</comment>
<dbReference type="GO" id="GO:0034618">
    <property type="term" value="F:arginine binding"/>
    <property type="evidence" value="ECO:0007669"/>
    <property type="project" value="InterPro"/>
</dbReference>
<dbReference type="InterPro" id="IPR036388">
    <property type="entry name" value="WH-like_DNA-bd_sf"/>
</dbReference>
<comment type="similarity">
    <text evidence="3 9">Belongs to the ArgR family.</text>
</comment>
<reference evidence="12" key="1">
    <citation type="journal article" date="2021" name="PeerJ">
        <title>Extensive microbial diversity within the chicken gut microbiome revealed by metagenomics and culture.</title>
        <authorList>
            <person name="Gilroy R."/>
            <person name="Ravi A."/>
            <person name="Getino M."/>
            <person name="Pursley I."/>
            <person name="Horton D.L."/>
            <person name="Alikhan N.F."/>
            <person name="Baker D."/>
            <person name="Gharbi K."/>
            <person name="Hall N."/>
            <person name="Watson M."/>
            <person name="Adriaenssens E.M."/>
            <person name="Foster-Nyarko E."/>
            <person name="Jarju S."/>
            <person name="Secka A."/>
            <person name="Antonio M."/>
            <person name="Oren A."/>
            <person name="Chaudhuri R.R."/>
            <person name="La Ragione R."/>
            <person name="Hildebrand F."/>
            <person name="Pallen M.J."/>
        </authorList>
    </citation>
    <scope>NUCLEOTIDE SEQUENCE</scope>
    <source>
        <strain evidence="12">ChiHjej11B10-19426</strain>
    </source>
</reference>
<evidence type="ECO:0000313" key="13">
    <source>
        <dbReference type="Proteomes" id="UP000824014"/>
    </source>
</evidence>
<dbReference type="Proteomes" id="UP000824014">
    <property type="component" value="Unassembled WGS sequence"/>
</dbReference>
<gene>
    <name evidence="9" type="primary">argR</name>
    <name evidence="12" type="ORF">H9816_05930</name>
</gene>
<dbReference type="PRINTS" id="PR01467">
    <property type="entry name" value="ARGREPRESSOR"/>
</dbReference>
<dbReference type="Gene3D" id="3.30.1360.40">
    <property type="match status" value="1"/>
</dbReference>
<comment type="function">
    <text evidence="9">Regulates arginine biosynthesis genes.</text>
</comment>
<keyword evidence="9" id="KW-0678">Repressor</keyword>
<evidence type="ECO:0000313" key="12">
    <source>
        <dbReference type="EMBL" id="HIZ15430.1"/>
    </source>
</evidence>
<dbReference type="GO" id="GO:0006526">
    <property type="term" value="P:L-arginine biosynthetic process"/>
    <property type="evidence" value="ECO:0007669"/>
    <property type="project" value="UniProtKB-KW"/>
</dbReference>
<dbReference type="GO" id="GO:1900079">
    <property type="term" value="P:regulation of arginine biosynthetic process"/>
    <property type="evidence" value="ECO:0007669"/>
    <property type="project" value="UniProtKB-UniRule"/>
</dbReference>
<dbReference type="HAMAP" id="MF_00173">
    <property type="entry name" value="Arg_repressor"/>
    <property type="match status" value="1"/>
</dbReference>
<keyword evidence="7 9" id="KW-0238">DNA-binding</keyword>
<keyword evidence="8 9" id="KW-0804">Transcription</keyword>